<evidence type="ECO:0000256" key="2">
    <source>
        <dbReference type="SAM" id="MobiDB-lite"/>
    </source>
</evidence>
<dbReference type="InterPro" id="IPR006595">
    <property type="entry name" value="CTLH_C"/>
</dbReference>
<reference evidence="5 6" key="1">
    <citation type="journal article" date="2014" name="Genome Biol. Evol.">
        <title>Comparative genomics and transcriptomics analyses reveal divergent lifestyle features of nematode endoparasitic fungus Hirsutella minnesotensis.</title>
        <authorList>
            <person name="Lai Y."/>
            <person name="Liu K."/>
            <person name="Zhang X."/>
            <person name="Zhang X."/>
            <person name="Li K."/>
            <person name="Wang N."/>
            <person name="Shu C."/>
            <person name="Wu Y."/>
            <person name="Wang C."/>
            <person name="Bushley K.E."/>
            <person name="Xiang M."/>
            <person name="Liu X."/>
        </authorList>
    </citation>
    <scope>NUCLEOTIDE SEQUENCE [LARGE SCALE GENOMIC DNA]</scope>
    <source>
        <strain evidence="5 6">3608</strain>
    </source>
</reference>
<proteinExistence type="predicted"/>
<dbReference type="InterPro" id="IPR001870">
    <property type="entry name" value="B30.2/SPRY"/>
</dbReference>
<feature type="region of interest" description="Disordered" evidence="2">
    <location>
        <begin position="150"/>
        <end position="184"/>
    </location>
</feature>
<dbReference type="Pfam" id="PF10607">
    <property type="entry name" value="CTLH"/>
    <property type="match status" value="1"/>
</dbReference>
<evidence type="ECO:0000259" key="3">
    <source>
        <dbReference type="PROSITE" id="PS50188"/>
    </source>
</evidence>
<feature type="region of interest" description="Disordered" evidence="2">
    <location>
        <begin position="1"/>
        <end position="53"/>
    </location>
</feature>
<dbReference type="InterPro" id="IPR003877">
    <property type="entry name" value="SPRY_dom"/>
</dbReference>
<comment type="function">
    <text evidence="1">Involved in the proteasome-dependent degradation of fructose-1,6-bisphosphatase.</text>
</comment>
<protein>
    <submittedName>
        <fullName evidence="5">Uncharacterized protein</fullName>
    </submittedName>
</protein>
<dbReference type="InterPro" id="IPR013320">
    <property type="entry name" value="ConA-like_dom_sf"/>
</dbReference>
<evidence type="ECO:0000259" key="4">
    <source>
        <dbReference type="PROSITE" id="PS50897"/>
    </source>
</evidence>
<dbReference type="InterPro" id="IPR035782">
    <property type="entry name" value="SPRY_RanBP9/10"/>
</dbReference>
<dbReference type="InterPro" id="IPR024964">
    <property type="entry name" value="CTLH/CRA"/>
</dbReference>
<dbReference type="PROSITE" id="PS50897">
    <property type="entry name" value="CTLH"/>
    <property type="match status" value="1"/>
</dbReference>
<feature type="domain" description="CTLH" evidence="4">
    <location>
        <begin position="463"/>
        <end position="520"/>
    </location>
</feature>
<dbReference type="InterPro" id="IPR050618">
    <property type="entry name" value="Ubq-SigPath_Reg"/>
</dbReference>
<dbReference type="PROSITE" id="PS50896">
    <property type="entry name" value="LISH"/>
    <property type="match status" value="1"/>
</dbReference>
<dbReference type="SMART" id="SM00757">
    <property type="entry name" value="CRA"/>
    <property type="match status" value="1"/>
</dbReference>
<dbReference type="InterPro" id="IPR043136">
    <property type="entry name" value="B30.2/SPRY_sf"/>
</dbReference>
<evidence type="ECO:0000313" key="5">
    <source>
        <dbReference type="EMBL" id="KJZ76329.1"/>
    </source>
</evidence>
<dbReference type="CDD" id="cd12909">
    <property type="entry name" value="SPRY_RanBP9_10"/>
    <property type="match status" value="1"/>
</dbReference>
<feature type="region of interest" description="Disordered" evidence="2">
    <location>
        <begin position="520"/>
        <end position="540"/>
    </location>
</feature>
<keyword evidence="6" id="KW-1185">Reference proteome</keyword>
<dbReference type="SUPFAM" id="SSF49899">
    <property type="entry name" value="Concanavalin A-like lectins/glucanases"/>
    <property type="match status" value="1"/>
</dbReference>
<dbReference type="InterPro" id="IPR006594">
    <property type="entry name" value="LisH"/>
</dbReference>
<dbReference type="EMBL" id="KQ030512">
    <property type="protein sequence ID" value="KJZ76329.1"/>
    <property type="molecule type" value="Genomic_DNA"/>
</dbReference>
<name>A0A0F8A623_9HYPO</name>
<evidence type="ECO:0000313" key="6">
    <source>
        <dbReference type="Proteomes" id="UP000054481"/>
    </source>
</evidence>
<feature type="domain" description="B30.2/SPRY" evidence="3">
    <location>
        <begin position="186"/>
        <end position="377"/>
    </location>
</feature>
<organism evidence="5 6">
    <name type="scientific">Hirsutella minnesotensis 3608</name>
    <dbReference type="NCBI Taxonomy" id="1043627"/>
    <lineage>
        <taxon>Eukaryota</taxon>
        <taxon>Fungi</taxon>
        <taxon>Dikarya</taxon>
        <taxon>Ascomycota</taxon>
        <taxon>Pezizomycotina</taxon>
        <taxon>Sordariomycetes</taxon>
        <taxon>Hypocreomycetidae</taxon>
        <taxon>Hypocreales</taxon>
        <taxon>Ophiocordycipitaceae</taxon>
        <taxon>Hirsutella</taxon>
    </lineage>
</organism>
<dbReference type="Gene3D" id="2.60.120.920">
    <property type="match status" value="1"/>
</dbReference>
<accession>A0A0F8A623</accession>
<dbReference type="OrthoDB" id="25503at2759"/>
<evidence type="ECO:0000256" key="1">
    <source>
        <dbReference type="ARBA" id="ARBA00002343"/>
    </source>
</evidence>
<sequence length="686" mass="75256">MFDPFGQGSSAHSGSGSTRGSSGNPSNGAASSSGAPTASRTRDGTNFYSHPARTSLLDADGELLVQSVPSLAASSRRDSVDMDAPTNDDVAHAWTASGSLPSFSRAFDMFTQPLDADESPSTTDPHFFVPSYLRGSNYMQMLEQSHKNSLQAQKEAKRSMGNGTVGGSTAFSQTALPPGAHRGLSHNVVERSPAADEEGYVAPLPTRWSKPDMLNGIDLLPDDLSVKYIGPKNHERDHEASAARADHYMPPQCGLYYFEVQILHSKRDDTTIAIGFSTKAASLSRPVGWEPESWGYHGDDGRSFAGQNIGRVYGPTFNAGDVIGCGVNFRDHTGFFTKNGVKLGVAFHDVVRSKLYPTVSLKKPGEHILVNFGQMPFVYNIDDMMREQREKVQRDIEMADTSRLEPGMSETDLIQTLVLQFLQHDGYVETARAFAEDMKTQKQALNLDPNAKVDGVNIKDEEDANNRQRIRRAILEGDIDRGLKYTNAYYPQVLQDHEDVFFKLRCRKFIEMVRKAAQMRAAGESKKSNGHGQYPASQDMDVDLNGSGDMTWDETMDTDGTEQLSELMALEQNMLEYGQALEAQYANDPRKEVSSALGEIWALVAYSNPLKEPQVSHLLDKKGRAVVAEELNSAILSSLGKSSRASLEKVYAQTSVLLEDLRRDGGPGAFVSLQTLLEDIVACPQI</sequence>
<dbReference type="InterPro" id="IPR013144">
    <property type="entry name" value="CRA_dom"/>
</dbReference>
<dbReference type="AlphaFoldDB" id="A0A0F8A623"/>
<feature type="compositionally biased region" description="Low complexity" evidence="2">
    <location>
        <begin position="1"/>
        <end position="39"/>
    </location>
</feature>
<dbReference type="Pfam" id="PF00622">
    <property type="entry name" value="SPRY"/>
    <property type="match status" value="1"/>
</dbReference>
<dbReference type="Proteomes" id="UP000054481">
    <property type="component" value="Unassembled WGS sequence"/>
</dbReference>
<dbReference type="SMART" id="SM00668">
    <property type="entry name" value="CTLH"/>
    <property type="match status" value="1"/>
</dbReference>
<dbReference type="PROSITE" id="PS50188">
    <property type="entry name" value="B302_SPRY"/>
    <property type="match status" value="1"/>
</dbReference>
<gene>
    <name evidence="5" type="ORF">HIM_04411</name>
</gene>
<dbReference type="PANTHER" id="PTHR12864">
    <property type="entry name" value="RAN BINDING PROTEIN 9-RELATED"/>
    <property type="match status" value="1"/>
</dbReference>
<dbReference type="SMART" id="SM00667">
    <property type="entry name" value="LisH"/>
    <property type="match status" value="1"/>
</dbReference>
<dbReference type="SMART" id="SM00449">
    <property type="entry name" value="SPRY"/>
    <property type="match status" value="1"/>
</dbReference>